<evidence type="ECO:0000259" key="3">
    <source>
        <dbReference type="Pfam" id="PF00685"/>
    </source>
</evidence>
<evidence type="ECO:0000256" key="2">
    <source>
        <dbReference type="ARBA" id="ARBA00022679"/>
    </source>
</evidence>
<dbReference type="Gene3D" id="3.40.50.300">
    <property type="entry name" value="P-loop containing nucleotide triphosphate hydrolases"/>
    <property type="match status" value="1"/>
</dbReference>
<feature type="domain" description="Sulfotransferase" evidence="3">
    <location>
        <begin position="18"/>
        <end position="247"/>
    </location>
</feature>
<proteinExistence type="inferred from homology"/>
<dbReference type="OrthoDB" id="1437579at2"/>
<dbReference type="InterPro" id="IPR027417">
    <property type="entry name" value="P-loop_NTPase"/>
</dbReference>
<name>A0A1I6Y5E9_9BACT</name>
<keyword evidence="5" id="KW-1185">Reference proteome</keyword>
<accession>A0A1I6Y5E9</accession>
<dbReference type="GO" id="GO:0008146">
    <property type="term" value="F:sulfotransferase activity"/>
    <property type="evidence" value="ECO:0007669"/>
    <property type="project" value="InterPro"/>
</dbReference>
<dbReference type="Proteomes" id="UP000199673">
    <property type="component" value="Unassembled WGS sequence"/>
</dbReference>
<organism evidence="4 5">
    <name type="scientific">Algoriphagus locisalis</name>
    <dbReference type="NCBI Taxonomy" id="305507"/>
    <lineage>
        <taxon>Bacteria</taxon>
        <taxon>Pseudomonadati</taxon>
        <taxon>Bacteroidota</taxon>
        <taxon>Cytophagia</taxon>
        <taxon>Cytophagales</taxon>
        <taxon>Cyclobacteriaceae</taxon>
        <taxon>Algoriphagus</taxon>
    </lineage>
</organism>
<dbReference type="STRING" id="305507.SAMN04489724_0830"/>
<dbReference type="RefSeq" id="WP_091691425.1">
    <property type="nucleotide sequence ID" value="NZ_FPBF01000001.1"/>
</dbReference>
<dbReference type="EMBL" id="FPBF01000001">
    <property type="protein sequence ID" value="SFT45592.1"/>
    <property type="molecule type" value="Genomic_DNA"/>
</dbReference>
<protein>
    <submittedName>
        <fullName evidence="4">Sulfotransferase domain-containing protein</fullName>
    </submittedName>
</protein>
<dbReference type="Pfam" id="PF00685">
    <property type="entry name" value="Sulfotransfer_1"/>
    <property type="match status" value="1"/>
</dbReference>
<dbReference type="PANTHER" id="PTHR11783">
    <property type="entry name" value="SULFOTRANSFERASE SULT"/>
    <property type="match status" value="1"/>
</dbReference>
<sequence>MVLKVINYFTGLLQIRRKTDVWLVSFPKSGNTWIRFFYLHLANRIYPGRLEQDDIISFYTLDSNMPELGYSNLDYYKWKFPEISRLVKTHSKYFWFFSKNDIVYILRDPFDVMISYYRYELGKTNPRFKGTFSEFLRDPKFGVEALAKHFISWKPYIKLLIKYEDLKEDPICQFNRLLDFLKIEVPNDIIIQSYNNSKASNVKNVESKLGMTDKGKFSKEFSFVSSNKEFNFKELFSDSDITYMNKVLSIYNLPYER</sequence>
<evidence type="ECO:0000256" key="1">
    <source>
        <dbReference type="ARBA" id="ARBA00005771"/>
    </source>
</evidence>
<dbReference type="InterPro" id="IPR000863">
    <property type="entry name" value="Sulfotransferase_dom"/>
</dbReference>
<reference evidence="5" key="1">
    <citation type="submission" date="2016-10" db="EMBL/GenBank/DDBJ databases">
        <authorList>
            <person name="Varghese N."/>
            <person name="Submissions S."/>
        </authorList>
    </citation>
    <scope>NUCLEOTIDE SEQUENCE [LARGE SCALE GENOMIC DNA]</scope>
    <source>
        <strain evidence="5">DSM 23445</strain>
    </source>
</reference>
<dbReference type="AlphaFoldDB" id="A0A1I6Y5E9"/>
<gene>
    <name evidence="4" type="ORF">SAMN04489724_0830</name>
</gene>
<evidence type="ECO:0000313" key="4">
    <source>
        <dbReference type="EMBL" id="SFT45592.1"/>
    </source>
</evidence>
<dbReference type="SUPFAM" id="SSF52540">
    <property type="entry name" value="P-loop containing nucleoside triphosphate hydrolases"/>
    <property type="match status" value="1"/>
</dbReference>
<comment type="similarity">
    <text evidence="1">Belongs to the sulfotransferase 1 family.</text>
</comment>
<evidence type="ECO:0000313" key="5">
    <source>
        <dbReference type="Proteomes" id="UP000199673"/>
    </source>
</evidence>
<keyword evidence="2 4" id="KW-0808">Transferase</keyword>